<proteinExistence type="inferred from homology"/>
<sequence>MKKRLVAMLLLLAFCLPALFSCTTAISMNNIADDFLALLCERNFSGMFEYFWKYSTSGTAEDFEENYLSVLNSLGAEKITVKDRKVSLENETQLLSYTVCYETKKAGTIENACQVRIISDGDGLHLEYSPSLILADYEEGDKVSIITLPGRRGEIFTSDGTVIASNDYAETVYIQVDSELNIASTISSLTDQLELSDEEAQSIKKKYDSALENNYAHVIVKAFVKGRLTSAQKEALEGIEGVGIDTDSMTLQRYYPYGEIFCHITGYTGAPSEEEAAALAEKGFPNATLVGKDGLEKTYDEVLQGKDGYRVQLSTKDGQFKSVICEQPAENGQDLHLSVSSKLQQKAYYQMASTFQKEQTGTSIVLNAKTGFVEAMVSFPCYDPNLFTGGISKEDYAALTSEESNQPLYPRATMGLYPPGSLFKPFSIVPALEKGVITKDSVFPYKIVDNKWTPPETWIWPPVGRNDETKSTGPLNLDEAMKQSDNIYFSWAALLLGEEDFMAYMEKLGIGEKMPFELNISKSNLLNEGTEMNRKLLTDMSFGQGELLLPPIQIAAMYTAFQNNGDVLLPKLVSEIKKTEGNKYVTTQTMEREVYKSSIMKESTINTLIPTLKDVVNSGTAKSIKIEGLTLAAKTGTAIKGSDKTEKTSWLVAWWEDQEESRLALCMVDGPREMNDYKHRIVKALLTPDADGKA</sequence>
<dbReference type="GO" id="GO:0046677">
    <property type="term" value="P:response to antibiotic"/>
    <property type="evidence" value="ECO:0007669"/>
    <property type="project" value="InterPro"/>
</dbReference>
<dbReference type="AlphaFoldDB" id="A0A926DK81"/>
<evidence type="ECO:0000313" key="10">
    <source>
        <dbReference type="Proteomes" id="UP000617951"/>
    </source>
</evidence>
<feature type="signal peptide" evidence="5">
    <location>
        <begin position="1"/>
        <end position="20"/>
    </location>
</feature>
<dbReference type="InterPro" id="IPR036138">
    <property type="entry name" value="PBP_dimer_sf"/>
</dbReference>
<evidence type="ECO:0000256" key="3">
    <source>
        <dbReference type="ARBA" id="ARBA00023136"/>
    </source>
</evidence>
<keyword evidence="4" id="KW-0175">Coiled coil</keyword>
<dbReference type="SUPFAM" id="SSF56519">
    <property type="entry name" value="Penicillin binding protein dimerisation domain"/>
    <property type="match status" value="1"/>
</dbReference>
<name>A0A926DK81_9FIRM</name>
<evidence type="ECO:0000256" key="4">
    <source>
        <dbReference type="SAM" id="Coils"/>
    </source>
</evidence>
<dbReference type="PANTHER" id="PTHR30627">
    <property type="entry name" value="PEPTIDOGLYCAN D,D-TRANSPEPTIDASE"/>
    <property type="match status" value="1"/>
</dbReference>
<dbReference type="PROSITE" id="PS51257">
    <property type="entry name" value="PROKAR_LIPOPROTEIN"/>
    <property type="match status" value="1"/>
</dbReference>
<evidence type="ECO:0000256" key="5">
    <source>
        <dbReference type="SAM" id="SignalP"/>
    </source>
</evidence>
<feature type="coiled-coil region" evidence="4">
    <location>
        <begin position="186"/>
        <end position="213"/>
    </location>
</feature>
<dbReference type="PANTHER" id="PTHR30627:SF25">
    <property type="entry name" value="PENICILLIN-BINDING PROTEIN 3"/>
    <property type="match status" value="1"/>
</dbReference>
<gene>
    <name evidence="9" type="ORF">H8693_10010</name>
</gene>
<evidence type="ECO:0000259" key="6">
    <source>
        <dbReference type="Pfam" id="PF00905"/>
    </source>
</evidence>
<dbReference type="Pfam" id="PF00905">
    <property type="entry name" value="Transpeptidase"/>
    <property type="match status" value="1"/>
</dbReference>
<keyword evidence="10" id="KW-1185">Reference proteome</keyword>
<dbReference type="InterPro" id="IPR001460">
    <property type="entry name" value="PCN-bd_Tpept"/>
</dbReference>
<organism evidence="9 10">
    <name type="scientific">Guopingia tenuis</name>
    <dbReference type="NCBI Taxonomy" id="2763656"/>
    <lineage>
        <taxon>Bacteria</taxon>
        <taxon>Bacillati</taxon>
        <taxon>Bacillota</taxon>
        <taxon>Clostridia</taxon>
        <taxon>Christensenellales</taxon>
        <taxon>Christensenellaceae</taxon>
        <taxon>Guopingia</taxon>
    </lineage>
</organism>
<evidence type="ECO:0000256" key="1">
    <source>
        <dbReference type="ARBA" id="ARBA00004370"/>
    </source>
</evidence>
<keyword evidence="5" id="KW-0732">Signal</keyword>
<dbReference type="Pfam" id="PF05223">
    <property type="entry name" value="MecA_N"/>
    <property type="match status" value="1"/>
</dbReference>
<dbReference type="SUPFAM" id="SSF54427">
    <property type="entry name" value="NTF2-like"/>
    <property type="match status" value="1"/>
</dbReference>
<feature type="domain" description="NTF2-like N-terminal transpeptidase" evidence="8">
    <location>
        <begin position="31"/>
        <end position="140"/>
    </location>
</feature>
<feature type="domain" description="Penicillin-binding protein transpeptidase" evidence="6">
    <location>
        <begin position="361"/>
        <end position="684"/>
    </location>
</feature>
<dbReference type="GO" id="GO:0071972">
    <property type="term" value="F:peptidoglycan L,D-transpeptidase activity"/>
    <property type="evidence" value="ECO:0007669"/>
    <property type="project" value="TreeGrafter"/>
</dbReference>
<evidence type="ECO:0000256" key="2">
    <source>
        <dbReference type="ARBA" id="ARBA00007171"/>
    </source>
</evidence>
<dbReference type="InterPro" id="IPR032710">
    <property type="entry name" value="NTF2-like_dom_sf"/>
</dbReference>
<dbReference type="RefSeq" id="WP_249280857.1">
    <property type="nucleotide sequence ID" value="NZ_JACRSS010000006.1"/>
</dbReference>
<feature type="chain" id="PRO_5039587200" evidence="5">
    <location>
        <begin position="21"/>
        <end position="694"/>
    </location>
</feature>
<feature type="domain" description="Penicillin-binding protein dimerisation" evidence="7">
    <location>
        <begin position="148"/>
        <end position="320"/>
    </location>
</feature>
<reference evidence="9" key="1">
    <citation type="submission" date="2020-08" db="EMBL/GenBank/DDBJ databases">
        <title>Genome public.</title>
        <authorList>
            <person name="Liu C."/>
            <person name="Sun Q."/>
        </authorList>
    </citation>
    <scope>NUCLEOTIDE SEQUENCE</scope>
    <source>
        <strain evidence="9">NSJ-63</strain>
    </source>
</reference>
<dbReference type="InterPro" id="IPR007887">
    <property type="entry name" value="MecA_N"/>
</dbReference>
<keyword evidence="3" id="KW-0472">Membrane</keyword>
<dbReference type="GO" id="GO:0008658">
    <property type="term" value="F:penicillin binding"/>
    <property type="evidence" value="ECO:0007669"/>
    <property type="project" value="InterPro"/>
</dbReference>
<protein>
    <submittedName>
        <fullName evidence="9">Uncharacterized protein</fullName>
    </submittedName>
</protein>
<dbReference type="GO" id="GO:0071555">
    <property type="term" value="P:cell wall organization"/>
    <property type="evidence" value="ECO:0007669"/>
    <property type="project" value="TreeGrafter"/>
</dbReference>
<comment type="caution">
    <text evidence="9">The sequence shown here is derived from an EMBL/GenBank/DDBJ whole genome shotgun (WGS) entry which is preliminary data.</text>
</comment>
<dbReference type="Gene3D" id="3.10.450.100">
    <property type="entry name" value="NTF2-like, domain 1"/>
    <property type="match status" value="1"/>
</dbReference>
<comment type="similarity">
    <text evidence="2">Belongs to the transpeptidase family.</text>
</comment>
<evidence type="ECO:0000313" key="9">
    <source>
        <dbReference type="EMBL" id="MBC8539259.1"/>
    </source>
</evidence>
<evidence type="ECO:0000259" key="8">
    <source>
        <dbReference type="Pfam" id="PF05223"/>
    </source>
</evidence>
<dbReference type="EMBL" id="JACRSS010000006">
    <property type="protein sequence ID" value="MBC8539259.1"/>
    <property type="molecule type" value="Genomic_DNA"/>
</dbReference>
<dbReference type="Pfam" id="PF03717">
    <property type="entry name" value="PBP_dimer"/>
    <property type="match status" value="1"/>
</dbReference>
<comment type="subcellular location">
    <subcellularLocation>
        <location evidence="1">Membrane</location>
    </subcellularLocation>
</comment>
<evidence type="ECO:0000259" key="7">
    <source>
        <dbReference type="Pfam" id="PF03717"/>
    </source>
</evidence>
<accession>A0A926DK81</accession>
<dbReference type="SUPFAM" id="SSF56601">
    <property type="entry name" value="beta-lactamase/transpeptidase-like"/>
    <property type="match status" value="1"/>
</dbReference>
<dbReference type="Gene3D" id="3.30.1390.30">
    <property type="entry name" value="Penicillin-binding protein 2a, domain 3"/>
    <property type="match status" value="1"/>
</dbReference>
<dbReference type="GO" id="GO:0005886">
    <property type="term" value="C:plasma membrane"/>
    <property type="evidence" value="ECO:0007669"/>
    <property type="project" value="TreeGrafter"/>
</dbReference>
<dbReference type="InterPro" id="IPR050515">
    <property type="entry name" value="Beta-lactam/transpept"/>
</dbReference>
<dbReference type="InterPro" id="IPR012338">
    <property type="entry name" value="Beta-lactam/transpept-like"/>
</dbReference>
<dbReference type="Proteomes" id="UP000617951">
    <property type="component" value="Unassembled WGS sequence"/>
</dbReference>
<dbReference type="Gene3D" id="3.90.1310.10">
    <property type="entry name" value="Penicillin-binding protein 2a (Domain 2)"/>
    <property type="match status" value="1"/>
</dbReference>
<dbReference type="Gene3D" id="3.40.710.10">
    <property type="entry name" value="DD-peptidase/beta-lactamase superfamily"/>
    <property type="match status" value="1"/>
</dbReference>
<dbReference type="InterPro" id="IPR005311">
    <property type="entry name" value="PBP_dimer"/>
</dbReference>